<evidence type="ECO:0008006" key="3">
    <source>
        <dbReference type="Google" id="ProtNLM"/>
    </source>
</evidence>
<proteinExistence type="predicted"/>
<evidence type="ECO:0000313" key="2">
    <source>
        <dbReference type="Proteomes" id="UP001203104"/>
    </source>
</evidence>
<sequence>MTNVNKNIVVIDVETNYQNEVFSVGVVIADSTNFKSIDKKYWIIKNNLKVGGMYARNILAPLPLEFREETIFLETRKEMIVYLIKFLKYYEVKNWFSYTKFDFRHLPELHKSFKHNDISIFAKNKQFNKYIPLNAETSKNGDLKRGWKAEDIYRMLTKDENYFETHNALLDAIDELRIMELLNLDIETFLNSNKNKEKITSPKKINLSKASINKKALLKVQKVQKVKLNL</sequence>
<dbReference type="InterPro" id="IPR012337">
    <property type="entry name" value="RNaseH-like_sf"/>
</dbReference>
<evidence type="ECO:0000313" key="1">
    <source>
        <dbReference type="EMBL" id="MCI8283591.1"/>
    </source>
</evidence>
<comment type="caution">
    <text evidence="1">The sequence shown here is derived from an EMBL/GenBank/DDBJ whole genome shotgun (WGS) entry which is preliminary data.</text>
</comment>
<dbReference type="EMBL" id="VBRW01000007">
    <property type="protein sequence ID" value="MCI8283591.1"/>
    <property type="molecule type" value="Genomic_DNA"/>
</dbReference>
<accession>A0ABD4SYK6</accession>
<dbReference type="Proteomes" id="UP001203104">
    <property type="component" value="Unassembled WGS sequence"/>
</dbReference>
<organism evidence="1 2">
    <name type="scientific">Mesomycoplasma hyopneumoniae</name>
    <name type="common">Mycoplasma hyopneumoniae</name>
    <dbReference type="NCBI Taxonomy" id="2099"/>
    <lineage>
        <taxon>Bacteria</taxon>
        <taxon>Bacillati</taxon>
        <taxon>Mycoplasmatota</taxon>
        <taxon>Mycoplasmoidales</taxon>
        <taxon>Metamycoplasmataceae</taxon>
        <taxon>Mesomycoplasma</taxon>
    </lineage>
</organism>
<dbReference type="AlphaFoldDB" id="A0ABD4SYK6"/>
<dbReference type="SUPFAM" id="SSF53098">
    <property type="entry name" value="Ribonuclease H-like"/>
    <property type="match status" value="1"/>
</dbReference>
<protein>
    <recommendedName>
        <fullName evidence="3">Exonuclease domain-containing protein</fullName>
    </recommendedName>
</protein>
<reference evidence="1 2" key="1">
    <citation type="submission" date="2019-05" db="EMBL/GenBank/DDBJ databases">
        <title>Genome sequencing and assembly of Mycoplasma hyopneumoniae strains UFV01 and UFV02.</title>
        <authorList>
            <person name="De Souza L.F."/>
            <person name="Gonzaga N.F."/>
            <person name="Santos M.R."/>
            <person name="Deeney A.S."/>
            <person name="Vidigal P.M.P."/>
            <person name="Moreira M.A.S."/>
            <person name="Fietto J.R.L."/>
            <person name="Bressan G.C."/>
            <person name="Rycroft A.N."/>
            <person name="Silva Junior A."/>
        </authorList>
    </citation>
    <scope>NUCLEOTIDE SEQUENCE [LARGE SCALE GENOMIC DNA]</scope>
    <source>
        <strain evidence="1 2">UFV01</strain>
    </source>
</reference>
<gene>
    <name evidence="1" type="ORF">FEF30_03395</name>
</gene>
<name>A0ABD4SYK6_MESHO</name>